<proteinExistence type="predicted"/>
<evidence type="ECO:0000313" key="6">
    <source>
        <dbReference type="Proteomes" id="UP000095706"/>
    </source>
</evidence>
<reference evidence="5 8" key="2">
    <citation type="journal article" date="2020" name="Cell Host Microbe">
        <title>Functional and Genomic Variation between Human-Derived Isolates of Lachnospiraceae Reveals Inter- and Intra-Species Diversity.</title>
        <authorList>
            <person name="Sorbara M.T."/>
            <person name="Littmann E.R."/>
            <person name="Fontana E."/>
            <person name="Moody T.U."/>
            <person name="Kohout C.E."/>
            <person name="Gjonbalaj M."/>
            <person name="Eaton V."/>
            <person name="Seok R."/>
            <person name="Leiner I.M."/>
            <person name="Pamer E.G."/>
        </authorList>
    </citation>
    <scope>NUCLEOTIDE SEQUENCE [LARGE SCALE GENOMIC DNA]</scope>
    <source>
        <strain evidence="5 8">MSK.14.54</strain>
    </source>
</reference>
<dbReference type="AlphaFoldDB" id="A0A174IGN3"/>
<dbReference type="Proteomes" id="UP001199915">
    <property type="component" value="Unassembled WGS sequence"/>
</dbReference>
<dbReference type="STRING" id="1150298.ERS852406_02978"/>
<evidence type="ECO:0000313" key="7">
    <source>
        <dbReference type="Proteomes" id="UP000095709"/>
    </source>
</evidence>
<reference evidence="5" key="3">
    <citation type="submission" date="2020-02" db="EMBL/GenBank/DDBJ databases">
        <authorList>
            <person name="Littmann E."/>
            <person name="Sorbara M."/>
        </authorList>
    </citation>
    <scope>NUCLEOTIDE SEQUENCE</scope>
    <source>
        <strain evidence="5">MSK.14.54</strain>
    </source>
</reference>
<keyword evidence="8" id="KW-1185">Reference proteome</keyword>
<sequence>MDKLKEKLSRLMYGRYGIDQLGNFMMWAAVAMMIFGAVVRSSLIYTLALVLIVWADVRIMSKNHSKRYAENQKFLELKNRVVGFFRGGTRAFKDKEHCYFRCPSCHQQVRVPKGKGHIEIRCPKCGTKFIKNT</sequence>
<reference evidence="4" key="4">
    <citation type="submission" date="2022-01" db="EMBL/GenBank/DDBJ databases">
        <title>Collection of gut derived symbiotic bacterial strains cultured from healthy donors.</title>
        <authorList>
            <person name="Lin H."/>
            <person name="Kohout C."/>
            <person name="Waligurski E."/>
            <person name="Pamer E.G."/>
        </authorList>
    </citation>
    <scope>NUCLEOTIDE SEQUENCE</scope>
    <source>
        <strain evidence="4">DFI.5.49</strain>
    </source>
</reference>
<evidence type="ECO:0000313" key="5">
    <source>
        <dbReference type="EMBL" id="NSE16884.1"/>
    </source>
</evidence>
<evidence type="ECO:0000313" key="4">
    <source>
        <dbReference type="EMBL" id="MCG4766619.1"/>
    </source>
</evidence>
<evidence type="ECO:0000313" key="3">
    <source>
        <dbReference type="EMBL" id="CUO84220.1"/>
    </source>
</evidence>
<reference evidence="6 7" key="1">
    <citation type="submission" date="2015-09" db="EMBL/GenBank/DDBJ databases">
        <authorList>
            <consortium name="Pathogen Informatics"/>
        </authorList>
    </citation>
    <scope>NUCLEOTIDE SEQUENCE [LARGE SCALE GENOMIC DNA]</scope>
    <source>
        <strain evidence="3 6">2789STDY5608849</strain>
        <strain evidence="2 7">2789STDY5834885</strain>
    </source>
</reference>
<dbReference type="RefSeq" id="WP_022463182.1">
    <property type="nucleotide sequence ID" value="NZ_CAXSRP010000002.1"/>
</dbReference>
<dbReference type="Proteomes" id="UP000768180">
    <property type="component" value="Unassembled WGS sequence"/>
</dbReference>
<keyword evidence="1" id="KW-0812">Transmembrane</keyword>
<evidence type="ECO:0000313" key="2">
    <source>
        <dbReference type="EMBL" id="CUO60930.1"/>
    </source>
</evidence>
<accession>A0A174IGN3</accession>
<gene>
    <name evidence="3" type="ORF">ERS852406_02978</name>
    <name evidence="2" type="ORF">ERS852498_00027</name>
    <name evidence="5" type="ORF">G5B05_10785</name>
    <name evidence="4" type="ORF">L0N21_14050</name>
</gene>
<evidence type="ECO:0000313" key="8">
    <source>
        <dbReference type="Proteomes" id="UP000768180"/>
    </source>
</evidence>
<dbReference type="Proteomes" id="UP000095709">
    <property type="component" value="Unassembled WGS sequence"/>
</dbReference>
<feature type="transmembrane region" description="Helical" evidence="1">
    <location>
        <begin position="21"/>
        <end position="38"/>
    </location>
</feature>
<dbReference type="EMBL" id="CYYV01000017">
    <property type="protein sequence ID" value="CUO84220.1"/>
    <property type="molecule type" value="Genomic_DNA"/>
</dbReference>
<keyword evidence="1" id="KW-0472">Membrane</keyword>
<feature type="transmembrane region" description="Helical" evidence="1">
    <location>
        <begin position="44"/>
        <end position="61"/>
    </location>
</feature>
<organism evidence="3 6">
    <name type="scientific">Fusicatenibacter saccharivorans</name>
    <dbReference type="NCBI Taxonomy" id="1150298"/>
    <lineage>
        <taxon>Bacteria</taxon>
        <taxon>Bacillati</taxon>
        <taxon>Bacillota</taxon>
        <taxon>Clostridia</taxon>
        <taxon>Lachnospirales</taxon>
        <taxon>Lachnospiraceae</taxon>
        <taxon>Fusicatenibacter</taxon>
    </lineage>
</organism>
<dbReference type="EMBL" id="JAKNFS010000021">
    <property type="protein sequence ID" value="MCG4766619.1"/>
    <property type="molecule type" value="Genomic_DNA"/>
</dbReference>
<keyword evidence="1" id="KW-1133">Transmembrane helix</keyword>
<dbReference type="EMBL" id="JAAITQ010000019">
    <property type="protein sequence ID" value="NSE16884.1"/>
    <property type="molecule type" value="Genomic_DNA"/>
</dbReference>
<dbReference type="EMBL" id="CZAL01000001">
    <property type="protein sequence ID" value="CUO60930.1"/>
    <property type="molecule type" value="Genomic_DNA"/>
</dbReference>
<protein>
    <submittedName>
        <fullName evidence="4">Zinc-ribbon domain-containing protein</fullName>
    </submittedName>
</protein>
<dbReference type="OrthoDB" id="3174166at2"/>
<evidence type="ECO:0000256" key="1">
    <source>
        <dbReference type="SAM" id="Phobius"/>
    </source>
</evidence>
<name>A0A174IGN3_9FIRM</name>
<dbReference type="Proteomes" id="UP000095706">
    <property type="component" value="Unassembled WGS sequence"/>
</dbReference>